<dbReference type="GO" id="GO:0005085">
    <property type="term" value="F:guanyl-nucleotide exchange factor activity"/>
    <property type="evidence" value="ECO:0007669"/>
    <property type="project" value="TreeGrafter"/>
</dbReference>
<gene>
    <name evidence="3" type="ORF">GSOID_T00029145001</name>
</gene>
<dbReference type="Proteomes" id="UP000011014">
    <property type="component" value="Unassembled WGS sequence"/>
</dbReference>
<evidence type="ECO:0000256" key="1">
    <source>
        <dbReference type="PROSITE-ProRule" id="PRU00235"/>
    </source>
</evidence>
<evidence type="ECO:0000313" key="3">
    <source>
        <dbReference type="EMBL" id="CBY31924.1"/>
    </source>
</evidence>
<dbReference type="PANTHER" id="PTHR45982:SF1">
    <property type="entry name" value="REGULATOR OF CHROMOSOME CONDENSATION"/>
    <property type="match status" value="1"/>
</dbReference>
<dbReference type="Gene3D" id="2.130.10.30">
    <property type="entry name" value="Regulator of chromosome condensation 1/beta-lactamase-inhibitor protein II"/>
    <property type="match status" value="2"/>
</dbReference>
<name>E4Y8G0_OIKDI</name>
<reference evidence="3" key="1">
    <citation type="journal article" date="2010" name="Science">
        <title>Plasticity of animal genome architecture unmasked by rapid evolution of a pelagic tunicate.</title>
        <authorList>
            <person name="Denoeud F."/>
            <person name="Henriet S."/>
            <person name="Mungpakdee S."/>
            <person name="Aury J.M."/>
            <person name="Da Silva C."/>
            <person name="Brinkmann H."/>
            <person name="Mikhaleva J."/>
            <person name="Olsen L.C."/>
            <person name="Jubin C."/>
            <person name="Canestro C."/>
            <person name="Bouquet J.M."/>
            <person name="Danks G."/>
            <person name="Poulain J."/>
            <person name="Campsteijn C."/>
            <person name="Adamski M."/>
            <person name="Cross I."/>
            <person name="Yadetie F."/>
            <person name="Muffato M."/>
            <person name="Louis A."/>
            <person name="Butcher S."/>
            <person name="Tsagkogeorga G."/>
            <person name="Konrad A."/>
            <person name="Singh S."/>
            <person name="Jensen M.F."/>
            <person name="Cong E.H."/>
            <person name="Eikeseth-Otteraa H."/>
            <person name="Noel B."/>
            <person name="Anthouard V."/>
            <person name="Porcel B.M."/>
            <person name="Kachouri-Lafond R."/>
            <person name="Nishino A."/>
            <person name="Ugolini M."/>
            <person name="Chourrout P."/>
            <person name="Nishida H."/>
            <person name="Aasland R."/>
            <person name="Huzurbazar S."/>
            <person name="Westhof E."/>
            <person name="Delsuc F."/>
            <person name="Lehrach H."/>
            <person name="Reinhardt R."/>
            <person name="Weissenbach J."/>
            <person name="Roy S.W."/>
            <person name="Artiguenave F."/>
            <person name="Postlethwait J.H."/>
            <person name="Manak J.R."/>
            <person name="Thompson E.M."/>
            <person name="Jaillon O."/>
            <person name="Du Pasquier L."/>
            <person name="Boudinot P."/>
            <person name="Liberles D.A."/>
            <person name="Volff J.N."/>
            <person name="Philippe H."/>
            <person name="Lenhard B."/>
            <person name="Roest Crollius H."/>
            <person name="Wincker P."/>
            <person name="Chourrout D."/>
        </authorList>
    </citation>
    <scope>NUCLEOTIDE SEQUENCE [LARGE SCALE GENOMIC DNA]</scope>
</reference>
<protein>
    <submittedName>
        <fullName evidence="3">Uncharacterized protein</fullName>
    </submittedName>
</protein>
<evidence type="ECO:0000256" key="2">
    <source>
        <dbReference type="SAM" id="MobiDB-lite"/>
    </source>
</evidence>
<feature type="compositionally biased region" description="Basic and acidic residues" evidence="2">
    <location>
        <begin position="515"/>
        <end position="527"/>
    </location>
</feature>
<organism evidence="3">
    <name type="scientific">Oikopleura dioica</name>
    <name type="common">Tunicate</name>
    <dbReference type="NCBI Taxonomy" id="34765"/>
    <lineage>
        <taxon>Eukaryota</taxon>
        <taxon>Metazoa</taxon>
        <taxon>Chordata</taxon>
        <taxon>Tunicata</taxon>
        <taxon>Appendicularia</taxon>
        <taxon>Copelata</taxon>
        <taxon>Oikopleuridae</taxon>
        <taxon>Oikopleura</taxon>
    </lineage>
</organism>
<dbReference type="AlphaFoldDB" id="E4Y8G0"/>
<dbReference type="PANTHER" id="PTHR45982">
    <property type="entry name" value="REGULATOR OF CHROMOSOME CONDENSATION"/>
    <property type="match status" value="1"/>
</dbReference>
<feature type="region of interest" description="Disordered" evidence="2">
    <location>
        <begin position="510"/>
        <end position="531"/>
    </location>
</feature>
<dbReference type="GO" id="GO:0005737">
    <property type="term" value="C:cytoplasm"/>
    <property type="evidence" value="ECO:0007669"/>
    <property type="project" value="TreeGrafter"/>
</dbReference>
<dbReference type="InterPro" id="IPR009091">
    <property type="entry name" value="RCC1/BLIP-II"/>
</dbReference>
<sequence>MIRASRPGLNAFRRSFYLKYPHEIMNEEFLPPVDEGFVKKTASPEKFHQGRHADVLKARESNLSLVEVHTVGSNEFGQCGILKDIRKIPVDNRLSSNFAENQKKLAESNHEWHKQFKLVSAEEIPKHVEQFENAFEASSRKSKPYQFTNIAAGRQTSLAIGWRRGVQVGRKNWKVFASGLNHFNQLGKHVTRSAPRDMDGNVIKDQFDERGYRFTAQQEEREIEEEVLAAFREIDFSSLGIPNIYRPSHISSGGGHSAVVFCHEDYDPFGDPQENIARVTQYPNLLVTLGNNDFGQCGHNFLERFQQIIPAQAIINKASEIIWNPVKESFGLNESGQLGVGDLYDRFAPSMITVPPLTQISTRGNFNLGIDLFGNIWGWGENSGGVFGSFTTDETVPKPVSLSLLVKNLDSKPIGIAAGTQAAIIVTSRGSVYTFGTGLLGHSGELTTQTSPLPVKIRSEFFGKSKPVAVFAGDNTFGVLTETGELFNWGHGRSACIGVYQEVSAKQNQPLPWKGNERSRRKDDTRHLSRIRSQRRAGCPLRDHLLDLRQHAPDPKTTRPRC</sequence>
<accession>E4Y8G0</accession>
<dbReference type="EMBL" id="FN654322">
    <property type="protein sequence ID" value="CBY31924.1"/>
    <property type="molecule type" value="Genomic_DNA"/>
</dbReference>
<feature type="repeat" description="RCC1" evidence="1">
    <location>
        <begin position="374"/>
        <end position="429"/>
    </location>
</feature>
<dbReference type="InterPro" id="IPR051553">
    <property type="entry name" value="Ran_GTPase-activating"/>
</dbReference>
<dbReference type="InterPro" id="IPR000408">
    <property type="entry name" value="Reg_chr_condens"/>
</dbReference>
<dbReference type="PROSITE" id="PS50012">
    <property type="entry name" value="RCC1_3"/>
    <property type="match status" value="2"/>
</dbReference>
<dbReference type="SUPFAM" id="SSF50985">
    <property type="entry name" value="RCC1/BLIP-II"/>
    <property type="match status" value="2"/>
</dbReference>
<feature type="repeat" description="RCC1" evidence="1">
    <location>
        <begin position="430"/>
        <end position="483"/>
    </location>
</feature>
<proteinExistence type="predicted"/>